<evidence type="ECO:0000313" key="3">
    <source>
        <dbReference type="Proteomes" id="UP000184330"/>
    </source>
</evidence>
<dbReference type="Proteomes" id="UP000184330">
    <property type="component" value="Unassembled WGS sequence"/>
</dbReference>
<keyword evidence="3" id="KW-1185">Reference proteome</keyword>
<evidence type="ECO:0008006" key="4">
    <source>
        <dbReference type="Google" id="ProtNLM"/>
    </source>
</evidence>
<dbReference type="SUPFAM" id="SSF63829">
    <property type="entry name" value="Calcium-dependent phosphotriesterase"/>
    <property type="match status" value="1"/>
</dbReference>
<feature type="signal peptide" evidence="1">
    <location>
        <begin position="1"/>
        <end position="19"/>
    </location>
</feature>
<dbReference type="Gene3D" id="2.120.10.30">
    <property type="entry name" value="TolB, C-terminal domain"/>
    <property type="match status" value="1"/>
</dbReference>
<dbReference type="PANTHER" id="PTHR42060:SF1">
    <property type="entry name" value="NHL REPEAT-CONTAINING PROTEIN"/>
    <property type="match status" value="1"/>
</dbReference>
<evidence type="ECO:0000256" key="1">
    <source>
        <dbReference type="SAM" id="SignalP"/>
    </source>
</evidence>
<organism evidence="2 3">
    <name type="scientific">Phialocephala subalpina</name>
    <dbReference type="NCBI Taxonomy" id="576137"/>
    <lineage>
        <taxon>Eukaryota</taxon>
        <taxon>Fungi</taxon>
        <taxon>Dikarya</taxon>
        <taxon>Ascomycota</taxon>
        <taxon>Pezizomycotina</taxon>
        <taxon>Leotiomycetes</taxon>
        <taxon>Helotiales</taxon>
        <taxon>Mollisiaceae</taxon>
        <taxon>Phialocephala</taxon>
        <taxon>Phialocephala fortinii species complex</taxon>
    </lineage>
</organism>
<dbReference type="EMBL" id="FJOG01000007">
    <property type="protein sequence ID" value="CZR55883.1"/>
    <property type="molecule type" value="Genomic_DNA"/>
</dbReference>
<protein>
    <recommendedName>
        <fullName evidence="4">SMP-30/Gluconolactonase/LRE-like region domain-containing protein</fullName>
    </recommendedName>
</protein>
<dbReference type="InterPro" id="IPR011042">
    <property type="entry name" value="6-blade_b-propeller_TolB-like"/>
</dbReference>
<sequence>MRTQALLFWLLAIFTQAATYTPVASHPKPCTPSTHLLHQFPLGTWIENIAVRSNGQLLVTLLFTPQLYLIDPFTSTPPVLLHNFTSSLGLIGIAETKPDNFIVTSMNYSSTTGQVAPNSSIAWRIDLHHASLSPTSNYTTLSLPPAITKVTDLLEMTFPNGLCSLSPEDDTVLIGDIRQGKIYNLDTDTGNYFVSIFNNLTEAVSQPIFGTAGVDGIHVRDNVIYYTNAGLGTFAKMPIHPNGASAGNSTIISKALNGDYYDDFALDRKAEFGYLVTGSGNSVERVKLDGTGKQKIVVGNLNSTLLAEPTAVAFGRTEWDWDVLYVVTAGGLATPVIEGGEKVVGGQVVAVNLRECLS</sequence>
<proteinExistence type="predicted"/>
<accession>A0A1L7WT03</accession>
<name>A0A1L7WT03_9HELO</name>
<feature type="chain" id="PRO_5012634566" description="SMP-30/Gluconolactonase/LRE-like region domain-containing protein" evidence="1">
    <location>
        <begin position="20"/>
        <end position="358"/>
    </location>
</feature>
<keyword evidence="1" id="KW-0732">Signal</keyword>
<gene>
    <name evidence="2" type="ORF">PAC_05771</name>
</gene>
<dbReference type="STRING" id="576137.A0A1L7WT03"/>
<dbReference type="OrthoDB" id="9977941at2759"/>
<dbReference type="PANTHER" id="PTHR42060">
    <property type="entry name" value="NHL REPEAT-CONTAINING PROTEIN-RELATED"/>
    <property type="match status" value="1"/>
</dbReference>
<reference evidence="2" key="1">
    <citation type="submission" date="2016-03" db="EMBL/GenBank/DDBJ databases">
        <authorList>
            <person name="Ploux O."/>
        </authorList>
    </citation>
    <scope>NUCLEOTIDE SEQUENCE [LARGE SCALE GENOMIC DNA]</scope>
    <source>
        <strain evidence="2">UAMH 11012</strain>
    </source>
</reference>
<dbReference type="AlphaFoldDB" id="A0A1L7WT03"/>
<evidence type="ECO:0000313" key="2">
    <source>
        <dbReference type="EMBL" id="CZR55883.1"/>
    </source>
</evidence>
<dbReference type="InterPro" id="IPR052998">
    <property type="entry name" value="Hetero-Diels-Alderase-like"/>
</dbReference>